<evidence type="ECO:0000313" key="2">
    <source>
        <dbReference type="RefSeq" id="XP_053080655.1"/>
    </source>
</evidence>
<protein>
    <submittedName>
        <fullName evidence="2">Uncharacterized protein LOC106978596 isoform X1</fullName>
    </submittedName>
</protein>
<accession>A0ABM3Q9Q1</accession>
<dbReference type="RefSeq" id="XP_053080655.1">
    <property type="nucleotide sequence ID" value="XM_053224680.1"/>
</dbReference>
<gene>
    <name evidence="2" type="primary">LOC106978596</name>
</gene>
<organism evidence="1 2">
    <name type="scientific">Acinonyx jubatus</name>
    <name type="common">Cheetah</name>
    <dbReference type="NCBI Taxonomy" id="32536"/>
    <lineage>
        <taxon>Eukaryota</taxon>
        <taxon>Metazoa</taxon>
        <taxon>Chordata</taxon>
        <taxon>Craniata</taxon>
        <taxon>Vertebrata</taxon>
        <taxon>Euteleostomi</taxon>
        <taxon>Mammalia</taxon>
        <taxon>Eutheria</taxon>
        <taxon>Laurasiatheria</taxon>
        <taxon>Carnivora</taxon>
        <taxon>Feliformia</taxon>
        <taxon>Felidae</taxon>
        <taxon>Felinae</taxon>
        <taxon>Acinonyx</taxon>
    </lineage>
</organism>
<evidence type="ECO:0000313" key="1">
    <source>
        <dbReference type="Proteomes" id="UP001652583"/>
    </source>
</evidence>
<proteinExistence type="predicted"/>
<keyword evidence="1" id="KW-1185">Reference proteome</keyword>
<name>A0ABM3Q9Q1_ACIJB</name>
<dbReference type="Proteomes" id="UP001652583">
    <property type="component" value="Chromosome A1"/>
</dbReference>
<sequence length="84" mass="9899">MPRSELQFPQSSDPTILSHFLWPLPISHLPFRVLHTGEQGREKKRTWFEFAIFSGKQVAVTCYDDYVLWIWICCTFFYSKTPAA</sequence>
<reference evidence="2" key="1">
    <citation type="submission" date="2025-08" db="UniProtKB">
        <authorList>
            <consortium name="RefSeq"/>
        </authorList>
    </citation>
    <scope>IDENTIFICATION</scope>
    <source>
        <tissue evidence="2">Blood</tissue>
    </source>
</reference>
<dbReference type="GeneID" id="106978596"/>